<evidence type="ECO:0000313" key="1">
    <source>
        <dbReference type="EMBL" id="KAJ7198851.1"/>
    </source>
</evidence>
<dbReference type="Proteomes" id="UP001219525">
    <property type="component" value="Unassembled WGS sequence"/>
</dbReference>
<gene>
    <name evidence="1" type="ORF">GGX14DRAFT_373690</name>
</gene>
<dbReference type="EMBL" id="JARJCW010000071">
    <property type="protein sequence ID" value="KAJ7198851.1"/>
    <property type="molecule type" value="Genomic_DNA"/>
</dbReference>
<accession>A0AAD6V3H7</accession>
<dbReference type="AlphaFoldDB" id="A0AAD6V3H7"/>
<dbReference type="SUPFAM" id="SSF52266">
    <property type="entry name" value="SGNH hydrolase"/>
    <property type="match status" value="1"/>
</dbReference>
<organism evidence="1 2">
    <name type="scientific">Mycena pura</name>
    <dbReference type="NCBI Taxonomy" id="153505"/>
    <lineage>
        <taxon>Eukaryota</taxon>
        <taxon>Fungi</taxon>
        <taxon>Dikarya</taxon>
        <taxon>Basidiomycota</taxon>
        <taxon>Agaricomycotina</taxon>
        <taxon>Agaricomycetes</taxon>
        <taxon>Agaricomycetidae</taxon>
        <taxon>Agaricales</taxon>
        <taxon>Marasmiineae</taxon>
        <taxon>Mycenaceae</taxon>
        <taxon>Mycena</taxon>
    </lineage>
</organism>
<evidence type="ECO:0000313" key="2">
    <source>
        <dbReference type="Proteomes" id="UP001219525"/>
    </source>
</evidence>
<dbReference type="GO" id="GO:0016788">
    <property type="term" value="F:hydrolase activity, acting on ester bonds"/>
    <property type="evidence" value="ECO:0007669"/>
    <property type="project" value="InterPro"/>
</dbReference>
<keyword evidence="2" id="KW-1185">Reference proteome</keyword>
<sequence length="283" mass="31371">MSASVFPSTLIGKGPSWQGFGQLKFLVIFGASYCDVGYNYRFSPVPTDDQPLGVEFPGTTFAEPGEANWVGHLITNYASSIPLLVYDYAWGGSRVPDVKTQIEVIFRQHIGEKPARAPWTATDTLFITWVGINDSAWSSENSENLKNLFEAHETLYNTGARNFLFANIPPIDRSPGVLSSFPRGTAENYVNWNTELKKAAALFATAHHDATVMIYSSWDTFNTLLDDPKAHGFSAEDVYRAGASIWVDALHPTSKVHDFVARDLSTFLLAQGAWSEIEHNQQI</sequence>
<dbReference type="InterPro" id="IPR001087">
    <property type="entry name" value="GDSL"/>
</dbReference>
<proteinExistence type="predicted"/>
<dbReference type="Pfam" id="PF00657">
    <property type="entry name" value="Lipase_GDSL"/>
    <property type="match status" value="1"/>
</dbReference>
<protein>
    <recommendedName>
        <fullName evidence="3">Carbohydrate esterase family 16 protein</fullName>
    </recommendedName>
</protein>
<reference evidence="1" key="1">
    <citation type="submission" date="2023-03" db="EMBL/GenBank/DDBJ databases">
        <title>Massive genome expansion in bonnet fungi (Mycena s.s.) driven by repeated elements and novel gene families across ecological guilds.</title>
        <authorList>
            <consortium name="Lawrence Berkeley National Laboratory"/>
            <person name="Harder C.B."/>
            <person name="Miyauchi S."/>
            <person name="Viragh M."/>
            <person name="Kuo A."/>
            <person name="Thoen E."/>
            <person name="Andreopoulos B."/>
            <person name="Lu D."/>
            <person name="Skrede I."/>
            <person name="Drula E."/>
            <person name="Henrissat B."/>
            <person name="Morin E."/>
            <person name="Kohler A."/>
            <person name="Barry K."/>
            <person name="LaButti K."/>
            <person name="Morin E."/>
            <person name="Salamov A."/>
            <person name="Lipzen A."/>
            <person name="Mereny Z."/>
            <person name="Hegedus B."/>
            <person name="Baldrian P."/>
            <person name="Stursova M."/>
            <person name="Weitz H."/>
            <person name="Taylor A."/>
            <person name="Grigoriev I.V."/>
            <person name="Nagy L.G."/>
            <person name="Martin F."/>
            <person name="Kauserud H."/>
        </authorList>
    </citation>
    <scope>NUCLEOTIDE SEQUENCE</scope>
    <source>
        <strain evidence="1">9144</strain>
    </source>
</reference>
<comment type="caution">
    <text evidence="1">The sequence shown here is derived from an EMBL/GenBank/DDBJ whole genome shotgun (WGS) entry which is preliminary data.</text>
</comment>
<dbReference type="Gene3D" id="3.40.50.1110">
    <property type="entry name" value="SGNH hydrolase"/>
    <property type="match status" value="1"/>
</dbReference>
<evidence type="ECO:0008006" key="3">
    <source>
        <dbReference type="Google" id="ProtNLM"/>
    </source>
</evidence>
<dbReference type="InterPro" id="IPR036514">
    <property type="entry name" value="SGNH_hydro_sf"/>
</dbReference>
<name>A0AAD6V3H7_9AGAR</name>